<sequence>MKAHQAKKHFGQNFLQDAHFIYKIVQSTPTLPIQCVEIGVGLGDLTQELLKIESLIAYEVDLDLCSLLSKKFSSDIQSGRLNIIYKDILSLHAQQAWLHTQAYKVVSNLPYYVATHIILRLLRDRFCKALLVMTQKEVAQKFCAISGESAFCALSVLTQSLGDAQMLFDVPNTAFSPVPKVCSSVFVIHKHQIPRFEGFSLCDLESFLKLAFCAPRKTLLKNLSSAFDKALLAQALESANIKPNARAHEVKTESFHHILKFLKQRTYDGGQTNARPEQSNKQI</sequence>
<dbReference type="InterPro" id="IPR023165">
    <property type="entry name" value="rRNA_Ade_diMease-like_C"/>
</dbReference>
<proteinExistence type="inferred from homology"/>
<feature type="binding site" evidence="7 8">
    <location>
        <position position="15"/>
    </location>
    <ligand>
        <name>S-adenosyl-L-methionine</name>
        <dbReference type="ChEBI" id="CHEBI:59789"/>
    </ligand>
</feature>
<comment type="caution">
    <text evidence="10">The sequence shown here is derived from an EMBL/GenBank/DDBJ whole genome shotgun (WGS) entry which is preliminary data.</text>
</comment>
<evidence type="ECO:0000313" key="11">
    <source>
        <dbReference type="Proteomes" id="UP000029733"/>
    </source>
</evidence>
<dbReference type="GO" id="GO:0003723">
    <property type="term" value="F:RNA binding"/>
    <property type="evidence" value="ECO:0007669"/>
    <property type="project" value="UniProtKB-UniRule"/>
</dbReference>
<evidence type="ECO:0000256" key="8">
    <source>
        <dbReference type="PROSITE-ProRule" id="PRU01026"/>
    </source>
</evidence>
<evidence type="ECO:0000256" key="3">
    <source>
        <dbReference type="ARBA" id="ARBA00022603"/>
    </source>
</evidence>
<keyword evidence="3 7" id="KW-0489">Methyltransferase</keyword>
<feature type="binding site" evidence="7 8">
    <location>
        <position position="39"/>
    </location>
    <ligand>
        <name>S-adenosyl-L-methionine</name>
        <dbReference type="ChEBI" id="CHEBI:59789"/>
    </ligand>
</feature>
<dbReference type="InterPro" id="IPR029063">
    <property type="entry name" value="SAM-dependent_MTases_sf"/>
</dbReference>
<comment type="subcellular location">
    <subcellularLocation>
        <location evidence="7">Cytoplasm</location>
    </subcellularLocation>
</comment>
<keyword evidence="5 7" id="KW-0949">S-adenosyl-L-methionine</keyword>
<evidence type="ECO:0000256" key="7">
    <source>
        <dbReference type="HAMAP-Rule" id="MF_00607"/>
    </source>
</evidence>
<dbReference type="GO" id="GO:0005829">
    <property type="term" value="C:cytosol"/>
    <property type="evidence" value="ECO:0007669"/>
    <property type="project" value="TreeGrafter"/>
</dbReference>
<dbReference type="Proteomes" id="UP000029733">
    <property type="component" value="Unassembled WGS sequence"/>
</dbReference>
<feature type="binding site" evidence="7 8">
    <location>
        <position position="13"/>
    </location>
    <ligand>
        <name>S-adenosyl-L-methionine</name>
        <dbReference type="ChEBI" id="CHEBI:59789"/>
    </ligand>
</feature>
<dbReference type="InterPro" id="IPR020596">
    <property type="entry name" value="rRNA_Ade_Mease_Trfase_CS"/>
</dbReference>
<dbReference type="PANTHER" id="PTHR11727">
    <property type="entry name" value="DIMETHYLADENOSINE TRANSFERASE"/>
    <property type="match status" value="1"/>
</dbReference>
<evidence type="ECO:0000313" key="10">
    <source>
        <dbReference type="EMBL" id="TLD97198.1"/>
    </source>
</evidence>
<dbReference type="SUPFAM" id="SSF53335">
    <property type="entry name" value="S-adenosyl-L-methionine-dependent methyltransferases"/>
    <property type="match status" value="1"/>
</dbReference>
<protein>
    <recommendedName>
        <fullName evidence="7">Ribosomal RNA small subunit methyltransferase A</fullName>
        <ecNumber evidence="7">2.1.1.182</ecNumber>
    </recommendedName>
    <alternativeName>
        <fullName evidence="7">16S rRNA (adenine(1518)-N(6)/adenine(1519)-N(6))-dimethyltransferase</fullName>
    </alternativeName>
    <alternativeName>
        <fullName evidence="7">16S rRNA dimethyladenosine transferase</fullName>
    </alternativeName>
    <alternativeName>
        <fullName evidence="7">16S rRNA dimethylase</fullName>
    </alternativeName>
    <alternativeName>
        <fullName evidence="7">S-adenosylmethionine-6-N', N'-adenosyl(rRNA) dimethyltransferase</fullName>
    </alternativeName>
</protein>
<dbReference type="PROSITE" id="PS01131">
    <property type="entry name" value="RRNA_A_DIMETH"/>
    <property type="match status" value="1"/>
</dbReference>
<dbReference type="RefSeq" id="WP_034355327.1">
    <property type="nucleotide sequence ID" value="NZ_JRPR02000001.1"/>
</dbReference>
<dbReference type="InterPro" id="IPR020598">
    <property type="entry name" value="rRNA_Ade_methylase_Trfase_N"/>
</dbReference>
<evidence type="ECO:0000256" key="4">
    <source>
        <dbReference type="ARBA" id="ARBA00022679"/>
    </source>
</evidence>
<dbReference type="PROSITE" id="PS51689">
    <property type="entry name" value="SAM_RNA_A_N6_MT"/>
    <property type="match status" value="1"/>
</dbReference>
<keyword evidence="6 7" id="KW-0694">RNA-binding</keyword>
<evidence type="ECO:0000259" key="9">
    <source>
        <dbReference type="SMART" id="SM00650"/>
    </source>
</evidence>
<dbReference type="Gene3D" id="1.10.8.100">
    <property type="entry name" value="Ribosomal RNA adenine dimethylase-like, domain 2"/>
    <property type="match status" value="1"/>
</dbReference>
<keyword evidence="2 7" id="KW-0698">rRNA processing</keyword>
<comment type="function">
    <text evidence="7">Specifically dimethylates two adjacent adenosines (A1518 and A1519) in the loop of a conserved hairpin near the 3'-end of 16S rRNA in the 30S particle. May play a critical role in biogenesis of 30S subunits.</text>
</comment>
<accession>A0A4U8TD46</accession>
<dbReference type="HAMAP" id="MF_00607">
    <property type="entry name" value="16SrRNA_methyltr_A"/>
    <property type="match status" value="1"/>
</dbReference>
<dbReference type="Pfam" id="PF00398">
    <property type="entry name" value="RrnaAD"/>
    <property type="match status" value="1"/>
</dbReference>
<dbReference type="InterPro" id="IPR001737">
    <property type="entry name" value="KsgA/Erm"/>
</dbReference>
<dbReference type="OrthoDB" id="9814755at2"/>
<dbReference type="AlphaFoldDB" id="A0A4U8TD46"/>
<evidence type="ECO:0000256" key="1">
    <source>
        <dbReference type="ARBA" id="ARBA00022490"/>
    </source>
</evidence>
<feature type="domain" description="Ribosomal RNA adenine methylase transferase N-terminal" evidence="9">
    <location>
        <begin position="20"/>
        <end position="192"/>
    </location>
</feature>
<evidence type="ECO:0000256" key="5">
    <source>
        <dbReference type="ARBA" id="ARBA00022691"/>
    </source>
</evidence>
<feature type="binding site" evidence="7 8">
    <location>
        <position position="108"/>
    </location>
    <ligand>
        <name>S-adenosyl-L-methionine</name>
        <dbReference type="ChEBI" id="CHEBI:59789"/>
    </ligand>
</feature>
<organism evidence="10 11">
    <name type="scientific">Helicobacter jaachi</name>
    <dbReference type="NCBI Taxonomy" id="1677920"/>
    <lineage>
        <taxon>Bacteria</taxon>
        <taxon>Pseudomonadati</taxon>
        <taxon>Campylobacterota</taxon>
        <taxon>Epsilonproteobacteria</taxon>
        <taxon>Campylobacterales</taxon>
        <taxon>Helicobacteraceae</taxon>
        <taxon>Helicobacter</taxon>
    </lineage>
</organism>
<evidence type="ECO:0000256" key="2">
    <source>
        <dbReference type="ARBA" id="ARBA00022552"/>
    </source>
</evidence>
<reference evidence="10 11" key="1">
    <citation type="journal article" date="2014" name="Genome Announc.">
        <title>Draft genome sequences of eight enterohepatic helicobacter species isolated from both laboratory and wild rodents.</title>
        <authorList>
            <person name="Sheh A."/>
            <person name="Shen Z."/>
            <person name="Fox J.G."/>
        </authorList>
    </citation>
    <scope>NUCLEOTIDE SEQUENCE [LARGE SCALE GENOMIC DNA]</scope>
    <source>
        <strain evidence="10 11">MIT 09-6949</strain>
    </source>
</reference>
<name>A0A4U8TD46_9HELI</name>
<dbReference type="PANTHER" id="PTHR11727:SF7">
    <property type="entry name" value="DIMETHYLADENOSINE TRANSFERASE-RELATED"/>
    <property type="match status" value="1"/>
</dbReference>
<dbReference type="SMART" id="SM00650">
    <property type="entry name" value="rADc"/>
    <property type="match status" value="1"/>
</dbReference>
<comment type="similarity">
    <text evidence="7">Belongs to the class I-like SAM-binding methyltransferase superfamily. rRNA adenine N(6)-methyltransferase family. RsmA subfamily.</text>
</comment>
<keyword evidence="1 7" id="KW-0963">Cytoplasm</keyword>
<feature type="binding site" evidence="7 8">
    <location>
        <position position="87"/>
    </location>
    <ligand>
        <name>S-adenosyl-L-methionine</name>
        <dbReference type="ChEBI" id="CHEBI:59789"/>
    </ligand>
</feature>
<keyword evidence="11" id="KW-1185">Reference proteome</keyword>
<evidence type="ECO:0000256" key="6">
    <source>
        <dbReference type="ARBA" id="ARBA00022884"/>
    </source>
</evidence>
<feature type="binding site" evidence="7 8">
    <location>
        <position position="59"/>
    </location>
    <ligand>
        <name>S-adenosyl-L-methionine</name>
        <dbReference type="ChEBI" id="CHEBI:59789"/>
    </ligand>
</feature>
<comment type="catalytic activity">
    <reaction evidence="7">
        <text>adenosine(1518)/adenosine(1519) in 16S rRNA + 4 S-adenosyl-L-methionine = N(6)-dimethyladenosine(1518)/N(6)-dimethyladenosine(1519) in 16S rRNA + 4 S-adenosyl-L-homocysteine + 4 H(+)</text>
        <dbReference type="Rhea" id="RHEA:19609"/>
        <dbReference type="Rhea" id="RHEA-COMP:10232"/>
        <dbReference type="Rhea" id="RHEA-COMP:10233"/>
        <dbReference type="ChEBI" id="CHEBI:15378"/>
        <dbReference type="ChEBI" id="CHEBI:57856"/>
        <dbReference type="ChEBI" id="CHEBI:59789"/>
        <dbReference type="ChEBI" id="CHEBI:74411"/>
        <dbReference type="ChEBI" id="CHEBI:74493"/>
        <dbReference type="EC" id="2.1.1.182"/>
    </reaction>
</comment>
<dbReference type="NCBIfam" id="TIGR00755">
    <property type="entry name" value="ksgA"/>
    <property type="match status" value="1"/>
</dbReference>
<dbReference type="InterPro" id="IPR011530">
    <property type="entry name" value="rRNA_adenine_dimethylase"/>
</dbReference>
<keyword evidence="4 7" id="KW-0808">Transferase</keyword>
<gene>
    <name evidence="7 10" type="primary">rsmA</name>
    <name evidence="7" type="synonym">ksgA</name>
    <name evidence="10" type="ORF">LS71_000060</name>
</gene>
<dbReference type="Gene3D" id="3.40.50.150">
    <property type="entry name" value="Vaccinia Virus protein VP39"/>
    <property type="match status" value="1"/>
</dbReference>
<dbReference type="EC" id="2.1.1.182" evidence="7"/>
<dbReference type="STRING" id="1677920.LS71_06355"/>
<dbReference type="GO" id="GO:0052908">
    <property type="term" value="F:16S rRNA (adenine(1518)-N(6)/adenine(1519)-N(6))-dimethyltransferase activity"/>
    <property type="evidence" value="ECO:0007669"/>
    <property type="project" value="UniProtKB-EC"/>
</dbReference>
<dbReference type="EMBL" id="JRPR02000001">
    <property type="protein sequence ID" value="TLD97198.1"/>
    <property type="molecule type" value="Genomic_DNA"/>
</dbReference>